<organism evidence="2 3">
    <name type="scientific">Paramarasmius palmivorus</name>
    <dbReference type="NCBI Taxonomy" id="297713"/>
    <lineage>
        <taxon>Eukaryota</taxon>
        <taxon>Fungi</taxon>
        <taxon>Dikarya</taxon>
        <taxon>Basidiomycota</taxon>
        <taxon>Agaricomycotina</taxon>
        <taxon>Agaricomycetes</taxon>
        <taxon>Agaricomycetidae</taxon>
        <taxon>Agaricales</taxon>
        <taxon>Marasmiineae</taxon>
        <taxon>Marasmiaceae</taxon>
        <taxon>Paramarasmius</taxon>
    </lineage>
</organism>
<feature type="region of interest" description="Disordered" evidence="1">
    <location>
        <begin position="480"/>
        <end position="507"/>
    </location>
</feature>
<dbReference type="AlphaFoldDB" id="A0AAW0BNF6"/>
<accession>A0AAW0BNF6</accession>
<name>A0AAW0BNF6_9AGAR</name>
<sequence>MLRRHIQERKSQNSAVYRIPSELWSEVFTLACQSEQSALDVFSAEMRALPFALSHVSAYWRGIILGLPKLWSSVIVDLCRISKGRERIVELYLQNSGSQPLDLGIHQARAFNSGIGTLKEHLGQHGYSSLKTLMSEFSRCKTLTIDFEGEALASIPRPWRRGLSFPILESFSYVCMDLDNEVDEGNSWLWHQIHNAPLLRELTVPNDSSFLSGTHPANITTLSIADTSVDSLLHILSICPHIAELSWFGFLNIIPPIGVVPRTQQIRIPNLRKISLSHLPAQELDSFIASVTLPGLVAVSIGPLDHQNGYWAGEATFSAMLERSRPVKVKELKLDFRDSYLSLDGLCGILSRCKGLQSLEVVVKGDFSGFVREFVYQFATDTTPTLVPDLTHLRLHEVLPRTRRLQILSPETQERILHLAESRSCSSDKHGLRQLHISFSAGCYPSHNAKHRELDLEPDIAARNRVLRSRGVKFLLEWIDPEPKPGAGSEEVDEQENTSDSDSNAGE</sequence>
<dbReference type="Proteomes" id="UP001383192">
    <property type="component" value="Unassembled WGS sequence"/>
</dbReference>
<proteinExistence type="predicted"/>
<dbReference type="Gene3D" id="3.80.10.10">
    <property type="entry name" value="Ribonuclease Inhibitor"/>
    <property type="match status" value="1"/>
</dbReference>
<dbReference type="InterPro" id="IPR032675">
    <property type="entry name" value="LRR_dom_sf"/>
</dbReference>
<protein>
    <recommendedName>
        <fullName evidence="4">F-box domain-containing protein</fullName>
    </recommendedName>
</protein>
<gene>
    <name evidence="2" type="ORF">VNI00_014983</name>
</gene>
<feature type="compositionally biased region" description="Acidic residues" evidence="1">
    <location>
        <begin position="490"/>
        <end position="499"/>
    </location>
</feature>
<evidence type="ECO:0000256" key="1">
    <source>
        <dbReference type="SAM" id="MobiDB-lite"/>
    </source>
</evidence>
<evidence type="ECO:0008006" key="4">
    <source>
        <dbReference type="Google" id="ProtNLM"/>
    </source>
</evidence>
<keyword evidence="3" id="KW-1185">Reference proteome</keyword>
<evidence type="ECO:0000313" key="2">
    <source>
        <dbReference type="EMBL" id="KAK7028168.1"/>
    </source>
</evidence>
<reference evidence="2 3" key="1">
    <citation type="submission" date="2024-01" db="EMBL/GenBank/DDBJ databases">
        <title>A draft genome for a cacao thread blight-causing isolate of Paramarasmius palmivorus.</title>
        <authorList>
            <person name="Baruah I.K."/>
            <person name="Bukari Y."/>
            <person name="Amoako-Attah I."/>
            <person name="Meinhardt L.W."/>
            <person name="Bailey B.A."/>
            <person name="Cohen S.P."/>
        </authorList>
    </citation>
    <scope>NUCLEOTIDE SEQUENCE [LARGE SCALE GENOMIC DNA]</scope>
    <source>
        <strain evidence="2 3">GH-12</strain>
    </source>
</reference>
<dbReference type="EMBL" id="JAYKXP010000090">
    <property type="protein sequence ID" value="KAK7028168.1"/>
    <property type="molecule type" value="Genomic_DNA"/>
</dbReference>
<evidence type="ECO:0000313" key="3">
    <source>
        <dbReference type="Proteomes" id="UP001383192"/>
    </source>
</evidence>
<comment type="caution">
    <text evidence="2">The sequence shown here is derived from an EMBL/GenBank/DDBJ whole genome shotgun (WGS) entry which is preliminary data.</text>
</comment>